<feature type="transmembrane region" description="Helical" evidence="11">
    <location>
        <begin position="330"/>
        <end position="351"/>
    </location>
</feature>
<keyword evidence="7 11" id="KW-0472">Membrane</keyword>
<keyword evidence="9" id="KW-0349">Heme</keyword>
<keyword evidence="4 9" id="KW-0479">Metal-binding</keyword>
<feature type="transmembrane region" description="Helical" evidence="11">
    <location>
        <begin position="295"/>
        <end position="318"/>
    </location>
</feature>
<accession>A0A9P8TZS3</accession>
<evidence type="ECO:0000256" key="10">
    <source>
        <dbReference type="SAM" id="MobiDB-lite"/>
    </source>
</evidence>
<feature type="region of interest" description="Disordered" evidence="10">
    <location>
        <begin position="1"/>
        <end position="22"/>
    </location>
</feature>
<feature type="transmembrane region" description="Helical" evidence="11">
    <location>
        <begin position="411"/>
        <end position="437"/>
    </location>
</feature>
<organism evidence="13 14">
    <name type="scientific">Trichoderma cornu-damae</name>
    <dbReference type="NCBI Taxonomy" id="654480"/>
    <lineage>
        <taxon>Eukaryota</taxon>
        <taxon>Fungi</taxon>
        <taxon>Dikarya</taxon>
        <taxon>Ascomycota</taxon>
        <taxon>Pezizomycotina</taxon>
        <taxon>Sordariomycetes</taxon>
        <taxon>Hypocreomycetidae</taxon>
        <taxon>Hypocreales</taxon>
        <taxon>Hypocreaceae</taxon>
        <taxon>Trichoderma</taxon>
    </lineage>
</organism>
<dbReference type="Proteomes" id="UP000827724">
    <property type="component" value="Unassembled WGS sequence"/>
</dbReference>
<evidence type="ECO:0000256" key="1">
    <source>
        <dbReference type="ARBA" id="ARBA00004141"/>
    </source>
</evidence>
<dbReference type="PROSITE" id="PS50850">
    <property type="entry name" value="MFS"/>
    <property type="match status" value="1"/>
</dbReference>
<feature type="transmembrane region" description="Helical" evidence="11">
    <location>
        <begin position="156"/>
        <end position="174"/>
    </location>
</feature>
<name>A0A9P8TZS3_9HYPO</name>
<feature type="transmembrane region" description="Helical" evidence="11">
    <location>
        <begin position="211"/>
        <end position="231"/>
    </location>
</feature>
<dbReference type="InterPro" id="IPR001128">
    <property type="entry name" value="Cyt_P450"/>
</dbReference>
<evidence type="ECO:0000256" key="7">
    <source>
        <dbReference type="ARBA" id="ARBA00023136"/>
    </source>
</evidence>
<keyword evidence="3 11" id="KW-0812">Transmembrane</keyword>
<evidence type="ECO:0000256" key="4">
    <source>
        <dbReference type="ARBA" id="ARBA00022723"/>
    </source>
</evidence>
<feature type="binding site" description="axial binding residue" evidence="9">
    <location>
        <position position="845"/>
    </location>
    <ligand>
        <name>heme</name>
        <dbReference type="ChEBI" id="CHEBI:30413"/>
    </ligand>
    <ligandPart>
        <name>Fe</name>
        <dbReference type="ChEBI" id="CHEBI:18248"/>
    </ligandPart>
</feature>
<dbReference type="GO" id="GO:0005886">
    <property type="term" value="C:plasma membrane"/>
    <property type="evidence" value="ECO:0007669"/>
    <property type="project" value="TreeGrafter"/>
</dbReference>
<dbReference type="FunFam" id="1.20.1720.10:FF:000009">
    <property type="entry name" value="MFS multidrug transporter"/>
    <property type="match status" value="1"/>
</dbReference>
<dbReference type="Gene3D" id="1.20.1720.10">
    <property type="entry name" value="Multidrug resistance protein D"/>
    <property type="match status" value="2"/>
</dbReference>
<dbReference type="GO" id="GO:0020037">
    <property type="term" value="F:heme binding"/>
    <property type="evidence" value="ECO:0007669"/>
    <property type="project" value="InterPro"/>
</dbReference>
<evidence type="ECO:0000313" key="14">
    <source>
        <dbReference type="Proteomes" id="UP000827724"/>
    </source>
</evidence>
<feature type="compositionally biased region" description="Low complexity" evidence="10">
    <location>
        <begin position="1"/>
        <end position="15"/>
    </location>
</feature>
<protein>
    <recommendedName>
        <fullName evidence="12">Major facilitator superfamily (MFS) profile domain-containing protein</fullName>
    </recommendedName>
</protein>
<comment type="cofactor">
    <cofactor evidence="9">
        <name>heme</name>
        <dbReference type="ChEBI" id="CHEBI:30413"/>
    </cofactor>
</comment>
<evidence type="ECO:0000259" key="12">
    <source>
        <dbReference type="PROSITE" id="PS50850"/>
    </source>
</evidence>
<feature type="transmembrane region" description="Helical" evidence="11">
    <location>
        <begin position="386"/>
        <end position="405"/>
    </location>
</feature>
<keyword evidence="8" id="KW-0325">Glycoprotein</keyword>
<evidence type="ECO:0000313" key="13">
    <source>
        <dbReference type="EMBL" id="KAH6609774.1"/>
    </source>
</evidence>
<feature type="transmembrane region" description="Helical" evidence="11">
    <location>
        <begin position="56"/>
        <end position="75"/>
    </location>
</feature>
<comment type="caution">
    <text evidence="13">The sequence shown here is derived from an EMBL/GenBank/DDBJ whole genome shotgun (WGS) entry which is preliminary data.</text>
</comment>
<dbReference type="GO" id="GO:0005506">
    <property type="term" value="F:iron ion binding"/>
    <property type="evidence" value="ECO:0007669"/>
    <property type="project" value="InterPro"/>
</dbReference>
<evidence type="ECO:0000256" key="2">
    <source>
        <dbReference type="ARBA" id="ARBA00022448"/>
    </source>
</evidence>
<feature type="transmembrane region" description="Helical" evidence="11">
    <location>
        <begin position="181"/>
        <end position="199"/>
    </location>
</feature>
<dbReference type="PANTHER" id="PTHR23502">
    <property type="entry name" value="MAJOR FACILITATOR SUPERFAMILY"/>
    <property type="match status" value="1"/>
</dbReference>
<dbReference type="CDD" id="cd17323">
    <property type="entry name" value="MFS_Tpo1_MDR_like"/>
    <property type="match status" value="1"/>
</dbReference>
<feature type="transmembrane region" description="Helical" evidence="11">
    <location>
        <begin position="95"/>
        <end position="115"/>
    </location>
</feature>
<evidence type="ECO:0000256" key="8">
    <source>
        <dbReference type="ARBA" id="ARBA00023180"/>
    </source>
</evidence>
<dbReference type="InterPro" id="IPR011701">
    <property type="entry name" value="MFS"/>
</dbReference>
<dbReference type="Gene3D" id="1.10.630.10">
    <property type="entry name" value="Cytochrome P450"/>
    <property type="match status" value="1"/>
</dbReference>
<evidence type="ECO:0000256" key="3">
    <source>
        <dbReference type="ARBA" id="ARBA00022692"/>
    </source>
</evidence>
<dbReference type="FunFam" id="1.20.1250.20:FF:000172">
    <property type="entry name" value="MFS multidrug resistance transporter"/>
    <property type="match status" value="1"/>
</dbReference>
<dbReference type="Pfam" id="PF07690">
    <property type="entry name" value="MFS_1"/>
    <property type="match status" value="1"/>
</dbReference>
<dbReference type="InterPro" id="IPR017972">
    <property type="entry name" value="Cyt_P450_CS"/>
</dbReference>
<dbReference type="AlphaFoldDB" id="A0A9P8TZS3"/>
<dbReference type="PROSITE" id="PS00086">
    <property type="entry name" value="CYTOCHROME_P450"/>
    <property type="match status" value="1"/>
</dbReference>
<dbReference type="GO" id="GO:0015137">
    <property type="term" value="F:citrate transmembrane transporter activity"/>
    <property type="evidence" value="ECO:0007669"/>
    <property type="project" value="UniProtKB-ARBA"/>
</dbReference>
<reference evidence="13" key="1">
    <citation type="submission" date="2021-08" db="EMBL/GenBank/DDBJ databases">
        <title>Chromosome-Level Trichoderma cornu-damae using Hi-C Data.</title>
        <authorList>
            <person name="Kim C.S."/>
        </authorList>
    </citation>
    <scope>NUCLEOTIDE SEQUENCE</scope>
    <source>
        <strain evidence="13">KA19-0412C</strain>
    </source>
</reference>
<dbReference type="PRINTS" id="PR00463">
    <property type="entry name" value="EP450I"/>
</dbReference>
<feature type="domain" description="Major facilitator superfamily (MFS) profile" evidence="12">
    <location>
        <begin position="57"/>
        <end position="501"/>
    </location>
</feature>
<dbReference type="GO" id="GO:0140115">
    <property type="term" value="P:export across plasma membrane"/>
    <property type="evidence" value="ECO:0007669"/>
    <property type="project" value="UniProtKB-ARBA"/>
</dbReference>
<keyword evidence="14" id="KW-1185">Reference proteome</keyword>
<gene>
    <name evidence="13" type="ORF">Trco_003120</name>
</gene>
<dbReference type="OrthoDB" id="440553at2759"/>
<dbReference type="InterPro" id="IPR036259">
    <property type="entry name" value="MFS_trans_sf"/>
</dbReference>
<dbReference type="PANTHER" id="PTHR23502:SF51">
    <property type="entry name" value="QUINIDINE RESISTANCE PROTEIN 1-RELATED"/>
    <property type="match status" value="1"/>
</dbReference>
<keyword evidence="2" id="KW-0813">Transport</keyword>
<dbReference type="InterPro" id="IPR020846">
    <property type="entry name" value="MFS_dom"/>
</dbReference>
<dbReference type="SUPFAM" id="SSF103473">
    <property type="entry name" value="MFS general substrate transporter"/>
    <property type="match status" value="1"/>
</dbReference>
<dbReference type="EMBL" id="JAIWOZ010000002">
    <property type="protein sequence ID" value="KAH6609774.1"/>
    <property type="molecule type" value="Genomic_DNA"/>
</dbReference>
<dbReference type="GO" id="GO:0004497">
    <property type="term" value="F:monooxygenase activity"/>
    <property type="evidence" value="ECO:0007669"/>
    <property type="project" value="InterPro"/>
</dbReference>
<dbReference type="Pfam" id="PF00067">
    <property type="entry name" value="p450"/>
    <property type="match status" value="1"/>
</dbReference>
<evidence type="ECO:0000256" key="6">
    <source>
        <dbReference type="ARBA" id="ARBA00023004"/>
    </source>
</evidence>
<evidence type="ECO:0000256" key="9">
    <source>
        <dbReference type="PIRSR" id="PIRSR602401-1"/>
    </source>
</evidence>
<dbReference type="InterPro" id="IPR002401">
    <property type="entry name" value="Cyt_P450_E_grp-I"/>
</dbReference>
<keyword evidence="6 9" id="KW-0408">Iron</keyword>
<dbReference type="GO" id="GO:0016705">
    <property type="term" value="F:oxidoreductase activity, acting on paired donors, with incorporation or reduction of molecular oxygen"/>
    <property type="evidence" value="ECO:0007669"/>
    <property type="project" value="InterPro"/>
</dbReference>
<dbReference type="InterPro" id="IPR036396">
    <property type="entry name" value="Cyt_P450_sf"/>
</dbReference>
<keyword evidence="5 11" id="KW-1133">Transmembrane helix</keyword>
<feature type="transmembrane region" description="Helical" evidence="11">
    <location>
        <begin position="122"/>
        <end position="144"/>
    </location>
</feature>
<dbReference type="SUPFAM" id="SSF48264">
    <property type="entry name" value="Cytochrome P450"/>
    <property type="match status" value="1"/>
</dbReference>
<evidence type="ECO:0000256" key="11">
    <source>
        <dbReference type="SAM" id="Phobius"/>
    </source>
</evidence>
<sequence>MGTSPNDTTPNDTTSASESDKNRAFVGLADAEKQPVPVEEAVLPVYSIFTPWQKRMLVLGAASTAFFSPMSAQIYLPALTPLADELHVSSTDINLTITTYMIFQGITPMFIGSLADSGGRRPAYVACFLIYIGANIGLALAPSYGAILGLRCLQSAGSSTTVALCMAVVADVVTSAERGQYVGYTAVPIVLAPALGPVIGGALSQTLGWRAIFWFLTILAGVTLVLVAMFLPETCRHIVGDGSIYPPPLYRSGWQMLMAHRNRDGKAPPPENKFKFKRPSILASLLMLLEKETGLLLGTSSLVFAGFYCIATAMPSLFKSSYGYDEVTVGLMYLPLALGSVLAASIVGPGINWNYKRHCEKLGIPLDRSRQRDLSGFPIERVRLEIGLPLLGISGLSLIGWGWAMDRKAHVSVPCIVSCLVGMGMIGFNNTASALLVDIHPGRAGTATAANNFTRCLVGAGASAAIVPLMNAIGVGWSFTMIGLVYAVCALPLMLIMVDRFLRPHFSDSLDLLSERDVKRYRLQRRLIGRVYQTANVIKFEAAVDHVIKQVVARLDALDGAEIDLKEWMHIIAVECLGASVLSWSPGLLKAGTDWGSSAHSYLGWRRKSVMGLFPTLTKLTLCSNLFEWIFRDIWNLKYTASPNFKSFFPDVGKRISRRIKSSLKPNAAKDTRIDLLADLIQLHKDKPDFTENYLRKMAVTNFGAGHETMASTLTSIFFLIGTHVHVQKKVTEEIRSAADPSSYAGATQLRYTRAATREAMRLYPVLTMSLPRRVPDMGLHIHGHFIPGGTTVGCNPVALHRNAKVVVGPDPEVYDPGRWLGGESLDMRIMDRYSLNWGGGPRTCPGKNLAEVVVCKVVSALFERFDVEVAAPPEIGRPSYFLSMITGAKARFLPAAKPAAERESLKGPVRRR</sequence>
<feature type="transmembrane region" description="Helical" evidence="11">
    <location>
        <begin position="476"/>
        <end position="498"/>
    </location>
</feature>
<proteinExistence type="predicted"/>
<dbReference type="PRINTS" id="PR00385">
    <property type="entry name" value="P450"/>
</dbReference>
<comment type="subcellular location">
    <subcellularLocation>
        <location evidence="1">Membrane</location>
        <topology evidence="1">Multi-pass membrane protein</topology>
    </subcellularLocation>
</comment>
<evidence type="ECO:0000256" key="5">
    <source>
        <dbReference type="ARBA" id="ARBA00022989"/>
    </source>
</evidence>